<comment type="caution">
    <text evidence="1">The sequence shown here is derived from an EMBL/GenBank/DDBJ whole genome shotgun (WGS) entry which is preliminary data.</text>
</comment>
<keyword evidence="2" id="KW-1185">Reference proteome</keyword>
<proteinExistence type="predicted"/>
<dbReference type="Proteomes" id="UP001524587">
    <property type="component" value="Unassembled WGS sequence"/>
</dbReference>
<evidence type="ECO:0000313" key="1">
    <source>
        <dbReference type="EMBL" id="MCQ8278963.1"/>
    </source>
</evidence>
<dbReference type="Gene3D" id="3.40.50.2000">
    <property type="entry name" value="Glycogen Phosphorylase B"/>
    <property type="match status" value="1"/>
</dbReference>
<protein>
    <submittedName>
        <fullName evidence="1">Glycosyltransferase family 4 protein</fullName>
    </submittedName>
</protein>
<evidence type="ECO:0000313" key="2">
    <source>
        <dbReference type="Proteomes" id="UP001524587"/>
    </source>
</evidence>
<name>A0ABT1W8A0_9PROT</name>
<dbReference type="SUPFAM" id="SSF53756">
    <property type="entry name" value="UDP-Glycosyltransferase/glycogen phosphorylase"/>
    <property type="match status" value="1"/>
</dbReference>
<dbReference type="EMBL" id="JAMSKV010000009">
    <property type="protein sequence ID" value="MCQ8278963.1"/>
    <property type="molecule type" value="Genomic_DNA"/>
</dbReference>
<reference evidence="1 2" key="1">
    <citation type="submission" date="2022-06" db="EMBL/GenBank/DDBJ databases">
        <title>Endosaccharibacter gen. nov., sp. nov., endophytic bacteria isolated from sugarcane.</title>
        <authorList>
            <person name="Pitiwittayakul N."/>
            <person name="Yukphan P."/>
            <person name="Charoenyingcharoen P."/>
            <person name="Tanasupawat S."/>
        </authorList>
    </citation>
    <scope>NUCLEOTIDE SEQUENCE [LARGE SCALE GENOMIC DNA]</scope>
    <source>
        <strain evidence="1 2">KSS8</strain>
    </source>
</reference>
<organism evidence="1 2">
    <name type="scientific">Endosaccharibacter trunci</name>
    <dbReference type="NCBI Taxonomy" id="2812733"/>
    <lineage>
        <taxon>Bacteria</taxon>
        <taxon>Pseudomonadati</taxon>
        <taxon>Pseudomonadota</taxon>
        <taxon>Alphaproteobacteria</taxon>
        <taxon>Acetobacterales</taxon>
        <taxon>Acetobacteraceae</taxon>
        <taxon>Endosaccharibacter</taxon>
    </lineage>
</organism>
<gene>
    <name evidence="1" type="ORF">NFI95_10945</name>
</gene>
<dbReference type="Pfam" id="PF13692">
    <property type="entry name" value="Glyco_trans_1_4"/>
    <property type="match status" value="1"/>
</dbReference>
<sequence>MASPVIGRIDEAGRNRVRGWACDGRRPRQAVSLLVLQNGVLLGRVLANRFRQDLFDAGVGCGRHGFDLPFNDPLSPLRPHEIRVIVEETGEDLPHSPWILQPAATLDAEVLDGLGRLLQSGLSDTATIDQRTGFLLDQLDRLRQQRAQLVEAHGKPGQAGPDVAEATAGRVPLALVLDEVLPDPTRDAGSNAVLSHMRSLARLGYRVMIAAADREAPPGLVRALAAEDILCCAPPFYPTIEDVLIRHGAGINLIYLHRGSIGSRYARLARHYCPKARLVLSVADLEHVRLKRQAEAECRPELLPVAQQARLHESDALAQADVILTHSSREADALRKALPMKPVHRVMWRPAAQPIATPFAARYGVVFLADYAHAPNMDAVRRLVHDIMPLVWEHDPTLPCLLAGSRLPHGLDGGDPRLRWIGHVPVLQTLFERVRLSVAPLAFGAGVKGKVLESLAAGVPCACSPIAAEGLDLPAALAPLVAEDTHGMAQLILALHGIAAVNATMARAGLDWAARLLSEDAIDSELAAATGAPRPVSRTNQAA</sequence>
<dbReference type="RefSeq" id="WP_422864443.1">
    <property type="nucleotide sequence ID" value="NZ_JAMSKV010000009.1"/>
</dbReference>
<accession>A0ABT1W8A0</accession>